<evidence type="ECO:0000313" key="3">
    <source>
        <dbReference type="Proteomes" id="UP000320811"/>
    </source>
</evidence>
<proteinExistence type="predicted"/>
<comment type="caution">
    <text evidence="2">The sequence shown here is derived from an EMBL/GenBank/DDBJ whole genome shotgun (WGS) entry which is preliminary data.</text>
</comment>
<dbReference type="AlphaFoldDB" id="A0A561P0V0"/>
<evidence type="ECO:0008006" key="4">
    <source>
        <dbReference type="Google" id="ProtNLM"/>
    </source>
</evidence>
<reference evidence="2 3" key="1">
    <citation type="submission" date="2019-06" db="EMBL/GenBank/DDBJ databases">
        <title>Sorghum-associated microbial communities from plants grown in Nebraska, USA.</title>
        <authorList>
            <person name="Schachtman D."/>
        </authorList>
    </citation>
    <scope>NUCLEOTIDE SEQUENCE [LARGE SCALE GENOMIC DNA]</scope>
    <source>
        <strain evidence="2 3">1209</strain>
    </source>
</reference>
<dbReference type="EMBL" id="VIWO01000018">
    <property type="protein sequence ID" value="TWF31751.1"/>
    <property type="molecule type" value="Genomic_DNA"/>
</dbReference>
<feature type="transmembrane region" description="Helical" evidence="1">
    <location>
        <begin position="21"/>
        <end position="42"/>
    </location>
</feature>
<accession>A0A561P0V0</accession>
<dbReference type="OrthoDB" id="1039516at2"/>
<sequence length="212" mass="25098">MKEKIIKEFDGFAAAKKNSAITVRLILFFCLCIIIVVVFFSFQFAITAIRKIIVVDRTTGEIMKVSSDFSDKLFRTQMETHCGEVVYYCNSFDRLKITEYQARTLFLVSKSDAFRIFSRYKEQRAYADAIDRGLEYKAEFIKIDQLQADKEPYRVRFTSRLQIFDNDRPIKEYLIESEGEVRRQTPQFPENKTGFYFTKYIQTYKAQEVKNE</sequence>
<evidence type="ECO:0000256" key="1">
    <source>
        <dbReference type="SAM" id="Phobius"/>
    </source>
</evidence>
<protein>
    <recommendedName>
        <fullName evidence="4">Conjugative transposon TraK protein</fullName>
    </recommendedName>
</protein>
<gene>
    <name evidence="2" type="ORF">FHW36_11845</name>
</gene>
<organism evidence="2 3">
    <name type="scientific">Chitinophaga polysaccharea</name>
    <dbReference type="NCBI Taxonomy" id="1293035"/>
    <lineage>
        <taxon>Bacteria</taxon>
        <taxon>Pseudomonadati</taxon>
        <taxon>Bacteroidota</taxon>
        <taxon>Chitinophagia</taxon>
        <taxon>Chitinophagales</taxon>
        <taxon>Chitinophagaceae</taxon>
        <taxon>Chitinophaga</taxon>
    </lineage>
</organism>
<name>A0A561P0V0_9BACT</name>
<keyword evidence="1" id="KW-0472">Membrane</keyword>
<dbReference type="RefSeq" id="WP_145675310.1">
    <property type="nucleotide sequence ID" value="NZ_VIWO01000018.1"/>
</dbReference>
<keyword evidence="1" id="KW-1133">Transmembrane helix</keyword>
<evidence type="ECO:0000313" key="2">
    <source>
        <dbReference type="EMBL" id="TWF31751.1"/>
    </source>
</evidence>
<keyword evidence="1" id="KW-0812">Transmembrane</keyword>
<keyword evidence="3" id="KW-1185">Reference proteome</keyword>
<dbReference type="Proteomes" id="UP000320811">
    <property type="component" value="Unassembled WGS sequence"/>
</dbReference>